<accession>A0ABQ5J4R5</accession>
<evidence type="ECO:0000256" key="11">
    <source>
        <dbReference type="ARBA" id="ARBA00023002"/>
    </source>
</evidence>
<dbReference type="InterPro" id="IPR002016">
    <property type="entry name" value="Haem_peroxidase"/>
</dbReference>
<keyword evidence="10" id="KW-0106">Calcium</keyword>
<dbReference type="PANTHER" id="PTHR31517:SF59">
    <property type="entry name" value="PEROXIDASE"/>
    <property type="match status" value="1"/>
</dbReference>
<evidence type="ECO:0000256" key="12">
    <source>
        <dbReference type="ARBA" id="ARBA00023004"/>
    </source>
</evidence>
<dbReference type="EMBL" id="BQNB010021524">
    <property type="protein sequence ID" value="GJU07291.1"/>
    <property type="molecule type" value="Genomic_DNA"/>
</dbReference>
<name>A0ABQ5J4R5_9ASTR</name>
<evidence type="ECO:0000256" key="14">
    <source>
        <dbReference type="RuleBase" id="RU004241"/>
    </source>
</evidence>
<comment type="cofactor">
    <cofactor evidence="2">
        <name>Ca(2+)</name>
        <dbReference type="ChEBI" id="CHEBI:29108"/>
    </cofactor>
</comment>
<dbReference type="Proteomes" id="UP001151760">
    <property type="component" value="Unassembled WGS sequence"/>
</dbReference>
<keyword evidence="6" id="KW-0964">Secreted</keyword>
<evidence type="ECO:0000313" key="16">
    <source>
        <dbReference type="EMBL" id="GJU07291.1"/>
    </source>
</evidence>
<dbReference type="PROSITE" id="PS50873">
    <property type="entry name" value="PEROXIDASE_4"/>
    <property type="match status" value="1"/>
</dbReference>
<evidence type="ECO:0000256" key="2">
    <source>
        <dbReference type="ARBA" id="ARBA00001913"/>
    </source>
</evidence>
<keyword evidence="11" id="KW-0560">Oxidoreductase</keyword>
<comment type="function">
    <text evidence="4">Removal of H(2)O(2), oxidation of toxic reductants, biosynthesis and degradation of lignin, suberization, auxin catabolism, response to environmental stresses such as wounding, pathogen attack and oxidative stress. These functions might be dependent on each isozyme/isoform in each plant tissue.</text>
</comment>
<evidence type="ECO:0000256" key="5">
    <source>
        <dbReference type="ARBA" id="ARBA00012313"/>
    </source>
</evidence>
<evidence type="ECO:0000256" key="7">
    <source>
        <dbReference type="ARBA" id="ARBA00022559"/>
    </source>
</evidence>
<keyword evidence="13" id="KW-0376">Hydrogen peroxide</keyword>
<reference evidence="16" key="2">
    <citation type="submission" date="2022-01" db="EMBL/GenBank/DDBJ databases">
        <authorList>
            <person name="Yamashiro T."/>
            <person name="Shiraishi A."/>
            <person name="Satake H."/>
            <person name="Nakayama K."/>
        </authorList>
    </citation>
    <scope>NUCLEOTIDE SEQUENCE</scope>
</reference>
<feature type="domain" description="Plant heme peroxidase family profile" evidence="15">
    <location>
        <begin position="20"/>
        <end position="161"/>
    </location>
</feature>
<keyword evidence="8" id="KW-0349">Heme</keyword>
<evidence type="ECO:0000313" key="17">
    <source>
        <dbReference type="Proteomes" id="UP001151760"/>
    </source>
</evidence>
<dbReference type="PANTHER" id="PTHR31517">
    <property type="match status" value="1"/>
</dbReference>
<proteinExistence type="inferred from homology"/>
<dbReference type="Pfam" id="PF00141">
    <property type="entry name" value="peroxidase"/>
    <property type="match status" value="1"/>
</dbReference>
<evidence type="ECO:0000256" key="10">
    <source>
        <dbReference type="ARBA" id="ARBA00022837"/>
    </source>
</evidence>
<gene>
    <name evidence="16" type="ORF">Tco_1123721</name>
</gene>
<comment type="caution">
    <text evidence="16">The sequence shown here is derived from an EMBL/GenBank/DDBJ whole genome shotgun (WGS) entry which is preliminary data.</text>
</comment>
<comment type="similarity">
    <text evidence="14">Belongs to the peroxidase family.</text>
</comment>
<evidence type="ECO:0000256" key="9">
    <source>
        <dbReference type="ARBA" id="ARBA00022723"/>
    </source>
</evidence>
<dbReference type="EC" id="1.11.1.7" evidence="5"/>
<evidence type="ECO:0000256" key="8">
    <source>
        <dbReference type="ARBA" id="ARBA00022617"/>
    </source>
</evidence>
<evidence type="ECO:0000256" key="1">
    <source>
        <dbReference type="ARBA" id="ARBA00000189"/>
    </source>
</evidence>
<evidence type="ECO:0000256" key="3">
    <source>
        <dbReference type="ARBA" id="ARBA00001970"/>
    </source>
</evidence>
<dbReference type="InterPro" id="IPR000823">
    <property type="entry name" value="Peroxidase_pln"/>
</dbReference>
<comment type="catalytic activity">
    <reaction evidence="1">
        <text>2 a phenolic donor + H2O2 = 2 a phenolic radical donor + 2 H2O</text>
        <dbReference type="Rhea" id="RHEA:56136"/>
        <dbReference type="ChEBI" id="CHEBI:15377"/>
        <dbReference type="ChEBI" id="CHEBI:16240"/>
        <dbReference type="ChEBI" id="CHEBI:139520"/>
        <dbReference type="ChEBI" id="CHEBI:139521"/>
        <dbReference type="EC" id="1.11.1.7"/>
    </reaction>
</comment>
<keyword evidence="7 16" id="KW-0575">Peroxidase</keyword>
<keyword evidence="12" id="KW-0408">Iron</keyword>
<dbReference type="SUPFAM" id="SSF48113">
    <property type="entry name" value="Heme-dependent peroxidases"/>
    <property type="match status" value="1"/>
</dbReference>
<protein>
    <recommendedName>
        <fullName evidence="5">peroxidase</fullName>
        <ecNumber evidence="5">1.11.1.7</ecNumber>
    </recommendedName>
</protein>
<organism evidence="16 17">
    <name type="scientific">Tanacetum coccineum</name>
    <dbReference type="NCBI Taxonomy" id="301880"/>
    <lineage>
        <taxon>Eukaryota</taxon>
        <taxon>Viridiplantae</taxon>
        <taxon>Streptophyta</taxon>
        <taxon>Embryophyta</taxon>
        <taxon>Tracheophyta</taxon>
        <taxon>Spermatophyta</taxon>
        <taxon>Magnoliopsida</taxon>
        <taxon>eudicotyledons</taxon>
        <taxon>Gunneridae</taxon>
        <taxon>Pentapetalae</taxon>
        <taxon>asterids</taxon>
        <taxon>campanulids</taxon>
        <taxon>Asterales</taxon>
        <taxon>Asteraceae</taxon>
        <taxon>Asteroideae</taxon>
        <taxon>Anthemideae</taxon>
        <taxon>Anthemidinae</taxon>
        <taxon>Tanacetum</taxon>
    </lineage>
</organism>
<sequence>MPWGCILCRYCSNGFLSVDILAGGPVMIYYKEERTERDRKSKTRETFLHQLLTLVNFITMFGQHGFTAQEMVALSCGHRLGVARCLKSFDSTHEVDPSIDTRFVKTLAKTCNGGDKAEQPFDSSGNMFDDNYYNALQRQAGVLSSYQTLTPRQELSSTRMT</sequence>
<dbReference type="InterPro" id="IPR010255">
    <property type="entry name" value="Haem_peroxidase_sf"/>
</dbReference>
<evidence type="ECO:0000259" key="15">
    <source>
        <dbReference type="PROSITE" id="PS50873"/>
    </source>
</evidence>
<keyword evidence="9" id="KW-0479">Metal-binding</keyword>
<evidence type="ECO:0000256" key="4">
    <source>
        <dbReference type="ARBA" id="ARBA00002322"/>
    </source>
</evidence>
<keyword evidence="17" id="KW-1185">Reference proteome</keyword>
<dbReference type="GO" id="GO:0004601">
    <property type="term" value="F:peroxidase activity"/>
    <property type="evidence" value="ECO:0007669"/>
    <property type="project" value="UniProtKB-KW"/>
</dbReference>
<comment type="cofactor">
    <cofactor evidence="3">
        <name>heme b</name>
        <dbReference type="ChEBI" id="CHEBI:60344"/>
    </cofactor>
</comment>
<evidence type="ECO:0000256" key="6">
    <source>
        <dbReference type="ARBA" id="ARBA00022525"/>
    </source>
</evidence>
<dbReference type="Gene3D" id="1.10.420.10">
    <property type="entry name" value="Peroxidase, domain 2"/>
    <property type="match status" value="1"/>
</dbReference>
<evidence type="ECO:0000256" key="13">
    <source>
        <dbReference type="ARBA" id="ARBA00023324"/>
    </source>
</evidence>
<reference evidence="16" key="1">
    <citation type="journal article" date="2022" name="Int. J. Mol. Sci.">
        <title>Draft Genome of Tanacetum Coccineum: Genomic Comparison of Closely Related Tanacetum-Family Plants.</title>
        <authorList>
            <person name="Yamashiro T."/>
            <person name="Shiraishi A."/>
            <person name="Nakayama K."/>
            <person name="Satake H."/>
        </authorList>
    </citation>
    <scope>NUCLEOTIDE SEQUENCE</scope>
</reference>